<proteinExistence type="predicted"/>
<gene>
    <name evidence="2" type="ORF">BIY21_20585</name>
</gene>
<comment type="caution">
    <text evidence="2">The sequence shown here is derived from an EMBL/GenBank/DDBJ whole genome shotgun (WGS) entry which is preliminary data.</text>
</comment>
<dbReference type="InterPro" id="IPR013216">
    <property type="entry name" value="Methyltransf_11"/>
</dbReference>
<feature type="domain" description="Methyltransferase type 11" evidence="1">
    <location>
        <begin position="61"/>
        <end position="156"/>
    </location>
</feature>
<keyword evidence="3" id="KW-1185">Reference proteome</keyword>
<reference evidence="2 3" key="1">
    <citation type="submission" date="2016-09" db="EMBL/GenBank/DDBJ databases">
        <title>Genomic Taxonomy of the Vibrionaceae.</title>
        <authorList>
            <person name="Gonzalez-Castillo A."/>
            <person name="Gomez-Gil B."/>
            <person name="Enciso-Ibarra K."/>
        </authorList>
    </citation>
    <scope>NUCLEOTIDE SEQUENCE [LARGE SCALE GENOMIC DNA]</scope>
    <source>
        <strain evidence="2 3">CAIM 1731</strain>
    </source>
</reference>
<dbReference type="GO" id="GO:0008168">
    <property type="term" value="F:methyltransferase activity"/>
    <property type="evidence" value="ECO:0007669"/>
    <property type="project" value="UniProtKB-KW"/>
</dbReference>
<sequence>MDITQHNSTAWEKDDGFEEWKQPVSSDVINDARNGIAEVLLTNSKPVPSDWYMPIKGKKLLCLASGGGQQAPVFAAMGANVTVTDMSLGQLNKDRMVMERENLSMEIIQRDMCDLSIFDDESFDIVFHPISNCFIGNPNLVWSECYRVLKKGGLLLSGFVNPLLYLFDLKGMEKGELKITNTIPYSDIEQLSKAELEERISNNDTLEYGHSLETQIGGQTAAGFAIIGMYEDISHDDVLDKHIKSSMATKAIKLA</sequence>
<evidence type="ECO:0000259" key="1">
    <source>
        <dbReference type="Pfam" id="PF08241"/>
    </source>
</evidence>
<accession>A0ABX3FP07</accession>
<dbReference type="RefSeq" id="WP_075647773.1">
    <property type="nucleotide sequence ID" value="NZ_MJMI01000014.1"/>
</dbReference>
<protein>
    <submittedName>
        <fullName evidence="2">SAM-dependent methyltransferase</fullName>
    </submittedName>
</protein>
<dbReference type="GO" id="GO:0032259">
    <property type="term" value="P:methylation"/>
    <property type="evidence" value="ECO:0007669"/>
    <property type="project" value="UniProtKB-KW"/>
</dbReference>
<dbReference type="Gene3D" id="3.40.50.150">
    <property type="entry name" value="Vaccinia Virus protein VP39"/>
    <property type="match status" value="1"/>
</dbReference>
<evidence type="ECO:0000313" key="2">
    <source>
        <dbReference type="EMBL" id="OLQ95695.1"/>
    </source>
</evidence>
<dbReference type="CDD" id="cd02440">
    <property type="entry name" value="AdoMet_MTases"/>
    <property type="match status" value="1"/>
</dbReference>
<evidence type="ECO:0000313" key="3">
    <source>
        <dbReference type="Proteomes" id="UP000186206"/>
    </source>
</evidence>
<dbReference type="Pfam" id="PF08241">
    <property type="entry name" value="Methyltransf_11"/>
    <property type="match status" value="1"/>
</dbReference>
<name>A0ABX3FP07_9VIBR</name>
<dbReference type="EMBL" id="MJMI01000014">
    <property type="protein sequence ID" value="OLQ95695.1"/>
    <property type="molecule type" value="Genomic_DNA"/>
</dbReference>
<organism evidence="2 3">
    <name type="scientific">Vibrio ponticus</name>
    <dbReference type="NCBI Taxonomy" id="265668"/>
    <lineage>
        <taxon>Bacteria</taxon>
        <taxon>Pseudomonadati</taxon>
        <taxon>Pseudomonadota</taxon>
        <taxon>Gammaproteobacteria</taxon>
        <taxon>Vibrionales</taxon>
        <taxon>Vibrionaceae</taxon>
        <taxon>Vibrio</taxon>
    </lineage>
</organism>
<dbReference type="Proteomes" id="UP000186206">
    <property type="component" value="Unassembled WGS sequence"/>
</dbReference>
<keyword evidence="2" id="KW-0808">Transferase</keyword>
<keyword evidence="2" id="KW-0489">Methyltransferase</keyword>
<dbReference type="SUPFAM" id="SSF53335">
    <property type="entry name" value="S-adenosyl-L-methionine-dependent methyltransferases"/>
    <property type="match status" value="1"/>
</dbReference>
<dbReference type="InterPro" id="IPR029063">
    <property type="entry name" value="SAM-dependent_MTases_sf"/>
</dbReference>